<protein>
    <submittedName>
        <fullName evidence="1">Uncharacterized protein</fullName>
    </submittedName>
</protein>
<dbReference type="Proteomes" id="UP000070376">
    <property type="component" value="Unassembled WGS sequence"/>
</dbReference>
<evidence type="ECO:0000313" key="2">
    <source>
        <dbReference type="Proteomes" id="UP000070376"/>
    </source>
</evidence>
<proteinExistence type="predicted"/>
<comment type="caution">
    <text evidence="1">The sequence shown here is derived from an EMBL/GenBank/DDBJ whole genome shotgun (WGS) entry which is preliminary data.</text>
</comment>
<reference evidence="2" key="1">
    <citation type="submission" date="2016-01" db="EMBL/GenBank/DDBJ databases">
        <authorList>
            <person name="Mitreva M."/>
            <person name="Pepin K.H."/>
            <person name="Mihindukulasuriya K.A."/>
            <person name="Fulton R."/>
            <person name="Fronick C."/>
            <person name="O'Laughlin M."/>
            <person name="Miner T."/>
            <person name="Herter B."/>
            <person name="Rosa B.A."/>
            <person name="Cordes M."/>
            <person name="Tomlinson C."/>
            <person name="Wollam A."/>
            <person name="Palsikar V.B."/>
            <person name="Mardis E.R."/>
            <person name="Wilson R.K."/>
        </authorList>
    </citation>
    <scope>NUCLEOTIDE SEQUENCE [LARGE SCALE GENOMIC DNA]</scope>
    <source>
        <strain evidence="2">GED7749B</strain>
    </source>
</reference>
<organism evidence="1 2">
    <name type="scientific">Heyndrickxia coagulans</name>
    <name type="common">Weizmannia coagulans</name>
    <dbReference type="NCBI Taxonomy" id="1398"/>
    <lineage>
        <taxon>Bacteria</taxon>
        <taxon>Bacillati</taxon>
        <taxon>Bacillota</taxon>
        <taxon>Bacilli</taxon>
        <taxon>Bacillales</taxon>
        <taxon>Bacillaceae</taxon>
        <taxon>Heyndrickxia</taxon>
    </lineage>
</organism>
<sequence>MSFWRFQKTISSPGASCFVLLTASKRHLEPGCNVFCLFAVFKKTFRTHSRLLKGALD</sequence>
<evidence type="ECO:0000313" key="1">
    <source>
        <dbReference type="EMBL" id="KWZ79988.1"/>
    </source>
</evidence>
<name>A0A133KKE9_HEYCO</name>
<gene>
    <name evidence="1" type="ORF">HMPREF3213_02383</name>
</gene>
<dbReference type="PATRIC" id="fig|1398.22.peg.2388"/>
<dbReference type="EMBL" id="LRPN01000103">
    <property type="protein sequence ID" value="KWZ79988.1"/>
    <property type="molecule type" value="Genomic_DNA"/>
</dbReference>
<accession>A0A133KKE9</accession>
<dbReference type="AlphaFoldDB" id="A0A133KKE9"/>